<dbReference type="GO" id="GO:0015420">
    <property type="term" value="F:ABC-type vitamin B12 transporter activity"/>
    <property type="evidence" value="ECO:0007669"/>
    <property type="project" value="UniProtKB-UniRule"/>
</dbReference>
<evidence type="ECO:0000256" key="9">
    <source>
        <dbReference type="HAMAP-Rule" id="MF_00024"/>
    </source>
</evidence>
<keyword evidence="7 9" id="KW-1133">Transmembrane helix</keyword>
<keyword evidence="8 9" id="KW-0472">Membrane</keyword>
<keyword evidence="5 9" id="KW-0169">Cobalamin biosynthesis</keyword>
<name>A0A7S8FDU8_9BACT</name>
<comment type="subcellular location">
    <subcellularLocation>
        <location evidence="1 9">Cell membrane</location>
        <topology evidence="1 9">Multi-pass membrane protein</topology>
    </subcellularLocation>
</comment>
<gene>
    <name evidence="9" type="primary">cobD</name>
    <name evidence="10" type="ORF">Nkreftii_001756</name>
</gene>
<comment type="function">
    <text evidence="9">Converts cobyric acid to cobinamide by the addition of aminopropanol on the F carboxylic group.</text>
</comment>
<evidence type="ECO:0000256" key="5">
    <source>
        <dbReference type="ARBA" id="ARBA00022573"/>
    </source>
</evidence>
<dbReference type="GO" id="GO:0005886">
    <property type="term" value="C:plasma membrane"/>
    <property type="evidence" value="ECO:0007669"/>
    <property type="project" value="UniProtKB-SubCell"/>
</dbReference>
<dbReference type="KEGG" id="nkf:Nkreftii_001756"/>
<accession>A0A7S8FDU8</accession>
<evidence type="ECO:0000256" key="6">
    <source>
        <dbReference type="ARBA" id="ARBA00022692"/>
    </source>
</evidence>
<feature type="transmembrane region" description="Helical" evidence="9">
    <location>
        <begin position="295"/>
        <end position="317"/>
    </location>
</feature>
<proteinExistence type="inferred from homology"/>
<dbReference type="InterPro" id="IPR004485">
    <property type="entry name" value="Cobalamin_biosynth_CobD/CbiB"/>
</dbReference>
<dbReference type="PANTHER" id="PTHR34308">
    <property type="entry name" value="COBALAMIN BIOSYNTHESIS PROTEIN CBIB"/>
    <property type="match status" value="1"/>
</dbReference>
<keyword evidence="4 9" id="KW-1003">Cell membrane</keyword>
<protein>
    <recommendedName>
        <fullName evidence="9">Cobalamin biosynthesis protein CobD</fullName>
    </recommendedName>
</protein>
<feature type="transmembrane region" description="Helical" evidence="9">
    <location>
        <begin position="156"/>
        <end position="174"/>
    </location>
</feature>
<dbReference type="PANTHER" id="PTHR34308:SF1">
    <property type="entry name" value="COBALAMIN BIOSYNTHESIS PROTEIN CBIB"/>
    <property type="match status" value="1"/>
</dbReference>
<comment type="similarity">
    <text evidence="3 9">Belongs to the CobD/CbiB family.</text>
</comment>
<sequence length="318" mass="34217">MMGGELLAAAGLDAVAGDPRWFPHPVRGIGIIIRWCDDNIRKVSRHPAVLRAAGIVLALGLPLLVFVLSYEVMVMADEIVWWLGSLVSIGLAWTTLAARDLWSHVQAVSEPLGRGNLSEARRAVGMIVGRDTDRLSQEDVIRATIETTAESISDGIIAPLFYLALGGAPLALAYKAVNTLDSMIGHKDERYVDFGWASARLDDFANWAPARLSAVLIVVVGALVMGESARIRMGWGVLRRDGNRHPSPNSGRPEAAMAGFLGIRLGGSNVYHGIPNDRPLIGLGGRQPILKDIEIASRIIIGVSLLGLLLTMGVMWLV</sequence>
<evidence type="ECO:0000256" key="2">
    <source>
        <dbReference type="ARBA" id="ARBA00004953"/>
    </source>
</evidence>
<dbReference type="HAMAP" id="MF_00024">
    <property type="entry name" value="CobD_CbiB"/>
    <property type="match status" value="1"/>
</dbReference>
<evidence type="ECO:0000256" key="4">
    <source>
        <dbReference type="ARBA" id="ARBA00022475"/>
    </source>
</evidence>
<reference evidence="10 11" key="1">
    <citation type="journal article" date="2020" name="ISME J.">
        <title>Enrichment and physiological characterization of a novel comammox Nitrospira indicates ammonium inhibition of complete nitrification.</title>
        <authorList>
            <person name="Sakoula D."/>
            <person name="Koch H."/>
            <person name="Frank J."/>
            <person name="Jetten M.S.M."/>
            <person name="van Kessel M.A.H.J."/>
            <person name="Lucker S."/>
        </authorList>
    </citation>
    <scope>NUCLEOTIDE SEQUENCE [LARGE SCALE GENOMIC DNA]</scope>
    <source>
        <strain evidence="10">Comreactor17</strain>
    </source>
</reference>
<evidence type="ECO:0000313" key="11">
    <source>
        <dbReference type="Proteomes" id="UP000593737"/>
    </source>
</evidence>
<dbReference type="GO" id="GO:0009236">
    <property type="term" value="P:cobalamin biosynthetic process"/>
    <property type="evidence" value="ECO:0007669"/>
    <property type="project" value="UniProtKB-UniRule"/>
</dbReference>
<evidence type="ECO:0000256" key="8">
    <source>
        <dbReference type="ARBA" id="ARBA00023136"/>
    </source>
</evidence>
<keyword evidence="6 9" id="KW-0812">Transmembrane</keyword>
<dbReference type="AlphaFoldDB" id="A0A7S8FDU8"/>
<evidence type="ECO:0000256" key="7">
    <source>
        <dbReference type="ARBA" id="ARBA00022989"/>
    </source>
</evidence>
<feature type="transmembrane region" description="Helical" evidence="9">
    <location>
        <begin position="204"/>
        <end position="225"/>
    </location>
</feature>
<dbReference type="GO" id="GO:0048472">
    <property type="term" value="F:threonine-phosphate decarboxylase activity"/>
    <property type="evidence" value="ECO:0007669"/>
    <property type="project" value="InterPro"/>
</dbReference>
<feature type="transmembrane region" description="Helical" evidence="9">
    <location>
        <begin position="79"/>
        <end position="98"/>
    </location>
</feature>
<dbReference type="NCBIfam" id="TIGR00380">
    <property type="entry name" value="cobal_cbiB"/>
    <property type="match status" value="1"/>
</dbReference>
<feature type="transmembrane region" description="Helical" evidence="9">
    <location>
        <begin position="48"/>
        <end position="67"/>
    </location>
</feature>
<evidence type="ECO:0000256" key="3">
    <source>
        <dbReference type="ARBA" id="ARBA00006263"/>
    </source>
</evidence>
<dbReference type="Pfam" id="PF03186">
    <property type="entry name" value="CobD_Cbib"/>
    <property type="match status" value="1"/>
</dbReference>
<dbReference type="UniPathway" id="UPA00148"/>
<dbReference type="Proteomes" id="UP000593737">
    <property type="component" value="Chromosome"/>
</dbReference>
<comment type="pathway">
    <text evidence="2 9">Cofactor biosynthesis; adenosylcobalamin biosynthesis.</text>
</comment>
<organism evidence="10 11">
    <name type="scientific">Candidatus Nitrospira kreftii</name>
    <dbReference type="NCBI Taxonomy" id="2652173"/>
    <lineage>
        <taxon>Bacteria</taxon>
        <taxon>Pseudomonadati</taxon>
        <taxon>Nitrospirota</taxon>
        <taxon>Nitrospiria</taxon>
        <taxon>Nitrospirales</taxon>
        <taxon>Nitrospiraceae</taxon>
        <taxon>Nitrospira</taxon>
    </lineage>
</organism>
<dbReference type="EMBL" id="CP047423">
    <property type="protein sequence ID" value="QPD03982.1"/>
    <property type="molecule type" value="Genomic_DNA"/>
</dbReference>
<evidence type="ECO:0000313" key="10">
    <source>
        <dbReference type="EMBL" id="QPD03982.1"/>
    </source>
</evidence>
<evidence type="ECO:0000256" key="1">
    <source>
        <dbReference type="ARBA" id="ARBA00004651"/>
    </source>
</evidence>